<dbReference type="Proteomes" id="UP000075920">
    <property type="component" value="Unassembled WGS sequence"/>
</dbReference>
<evidence type="ECO:0000313" key="3">
    <source>
        <dbReference type="Proteomes" id="UP000075920"/>
    </source>
</evidence>
<dbReference type="AlphaFoldDB" id="A0A182WPV6"/>
<organism evidence="2 3">
    <name type="scientific">Anopheles minimus</name>
    <dbReference type="NCBI Taxonomy" id="112268"/>
    <lineage>
        <taxon>Eukaryota</taxon>
        <taxon>Metazoa</taxon>
        <taxon>Ecdysozoa</taxon>
        <taxon>Arthropoda</taxon>
        <taxon>Hexapoda</taxon>
        <taxon>Insecta</taxon>
        <taxon>Pterygota</taxon>
        <taxon>Neoptera</taxon>
        <taxon>Endopterygota</taxon>
        <taxon>Diptera</taxon>
        <taxon>Nematocera</taxon>
        <taxon>Culicoidea</taxon>
        <taxon>Culicidae</taxon>
        <taxon>Anophelinae</taxon>
        <taxon>Anopheles</taxon>
    </lineage>
</organism>
<evidence type="ECO:0000313" key="2">
    <source>
        <dbReference type="EnsemblMetazoa" id="AMIN014695-PA"/>
    </source>
</evidence>
<feature type="region of interest" description="Disordered" evidence="1">
    <location>
        <begin position="1"/>
        <end position="21"/>
    </location>
</feature>
<dbReference type="EnsemblMetazoa" id="AMIN014695-RA">
    <property type="protein sequence ID" value="AMIN014695-PA"/>
    <property type="gene ID" value="AMIN014695"/>
</dbReference>
<reference evidence="3" key="1">
    <citation type="submission" date="2013-03" db="EMBL/GenBank/DDBJ databases">
        <title>The Genome Sequence of Anopheles minimus MINIMUS1.</title>
        <authorList>
            <consortium name="The Broad Institute Genomics Platform"/>
            <person name="Neafsey D.E."/>
            <person name="Walton C."/>
            <person name="Walker B."/>
            <person name="Young S.K."/>
            <person name="Zeng Q."/>
            <person name="Gargeya S."/>
            <person name="Fitzgerald M."/>
            <person name="Haas B."/>
            <person name="Abouelleil A."/>
            <person name="Allen A.W."/>
            <person name="Alvarado L."/>
            <person name="Arachchi H.M."/>
            <person name="Berlin A.M."/>
            <person name="Chapman S.B."/>
            <person name="Gainer-Dewar J."/>
            <person name="Goldberg J."/>
            <person name="Griggs A."/>
            <person name="Gujja S."/>
            <person name="Hansen M."/>
            <person name="Howarth C."/>
            <person name="Imamovic A."/>
            <person name="Ireland A."/>
            <person name="Larimer J."/>
            <person name="McCowan C."/>
            <person name="Murphy C."/>
            <person name="Pearson M."/>
            <person name="Poon T.W."/>
            <person name="Priest M."/>
            <person name="Roberts A."/>
            <person name="Saif S."/>
            <person name="Shea T."/>
            <person name="Sisk P."/>
            <person name="Sykes S."/>
            <person name="Wortman J."/>
            <person name="Nusbaum C."/>
            <person name="Birren B."/>
        </authorList>
    </citation>
    <scope>NUCLEOTIDE SEQUENCE [LARGE SCALE GENOMIC DNA]</scope>
    <source>
        <strain evidence="3">MINIMUS1</strain>
    </source>
</reference>
<evidence type="ECO:0000256" key="1">
    <source>
        <dbReference type="SAM" id="MobiDB-lite"/>
    </source>
</evidence>
<dbReference type="VEuPathDB" id="VectorBase:AMIN014695"/>
<accession>A0A182WPV6</accession>
<sequence>MVQSVRIQTKCRMLQKDDHDQ</sequence>
<name>A0A182WPV6_9DIPT</name>
<reference evidence="2" key="2">
    <citation type="submission" date="2020-05" db="UniProtKB">
        <authorList>
            <consortium name="EnsemblMetazoa"/>
        </authorList>
    </citation>
    <scope>IDENTIFICATION</scope>
    <source>
        <strain evidence="2">MINIMUS1</strain>
    </source>
</reference>
<keyword evidence="3" id="KW-1185">Reference proteome</keyword>
<proteinExistence type="predicted"/>
<protein>
    <submittedName>
        <fullName evidence="2">Uncharacterized protein</fullName>
    </submittedName>
</protein>